<dbReference type="InterPro" id="IPR019546">
    <property type="entry name" value="TAT_signal_bac_arc"/>
</dbReference>
<organism evidence="3 4">
    <name type="scientific">Pseudomonas cavernae</name>
    <dbReference type="NCBI Taxonomy" id="2320867"/>
    <lineage>
        <taxon>Bacteria</taxon>
        <taxon>Pseudomonadati</taxon>
        <taxon>Pseudomonadota</taxon>
        <taxon>Gammaproteobacteria</taxon>
        <taxon>Pseudomonadales</taxon>
        <taxon>Pseudomonadaceae</taxon>
        <taxon>Pseudomonas</taxon>
    </lineage>
</organism>
<dbReference type="InterPro" id="IPR033932">
    <property type="entry name" value="YtcJ-like"/>
</dbReference>
<protein>
    <submittedName>
        <fullName evidence="3">Amidohydrolase</fullName>
    </submittedName>
</protein>
<evidence type="ECO:0000313" key="3">
    <source>
        <dbReference type="EMBL" id="AYC33258.1"/>
    </source>
</evidence>
<dbReference type="InterPro" id="IPR032466">
    <property type="entry name" value="Metal_Hydrolase"/>
</dbReference>
<proteinExistence type="predicted"/>
<dbReference type="Proteomes" id="UP000265560">
    <property type="component" value="Chromosome"/>
</dbReference>
<dbReference type="InterPro" id="IPR013108">
    <property type="entry name" value="Amidohydro_3"/>
</dbReference>
<evidence type="ECO:0000259" key="2">
    <source>
        <dbReference type="Pfam" id="PF07969"/>
    </source>
</evidence>
<dbReference type="RefSeq" id="WP_119893916.1">
    <property type="nucleotide sequence ID" value="NZ_CP032419.1"/>
</dbReference>
<keyword evidence="1" id="KW-0732">Signal</keyword>
<keyword evidence="3" id="KW-0378">Hydrolase</keyword>
<dbReference type="PANTHER" id="PTHR22642">
    <property type="entry name" value="IMIDAZOLONEPROPIONASE"/>
    <property type="match status" value="1"/>
</dbReference>
<evidence type="ECO:0000313" key="4">
    <source>
        <dbReference type="Proteomes" id="UP000265560"/>
    </source>
</evidence>
<dbReference type="SUPFAM" id="SSF51338">
    <property type="entry name" value="Composite domain of metallo-dependent hydrolases"/>
    <property type="match status" value="1"/>
</dbReference>
<dbReference type="CDD" id="cd01300">
    <property type="entry name" value="YtcJ_like"/>
    <property type="match status" value="1"/>
</dbReference>
<dbReference type="Gene3D" id="2.30.40.10">
    <property type="entry name" value="Urease, subunit C, domain 1"/>
    <property type="match status" value="1"/>
</dbReference>
<sequence length="651" mass="71361">MSQDPADSSRRQFLAASSVLGAAGALWSALPFASPVGSTMSADLILHNGRLHTVDREKPSASAVAIKDGRFITVGSDAEAMALRGSATQVIDLKGRTVIPGLNDSHLHLIRGGLNYNLELRWEGVPSLADALRMLKAQAARTPAPQWVRVVGGWNEFQFAEKRLPTLDELNKAAPDTPVFVLHLYDRALLNRAALKVVGYSRDTPNPPGGEIQRDASGEPTGMLIARPNAMILYATLAKGPKLPLEYQVNSTRQFMRELNRLGLTSAIDAGGGYQNYPDDYQVIEQLAAQGQLTVRIAYNLFTQKPKEELADFKSWSTMVKPGQGSDFLRHNGAGEMLVFSAADFEDFLEPRPDLAQNMEQELEPVVRHLVEQRWPFRLHATYNESILRMLDVFEKVNRDIPFNGLPWFFDHAETITPHNIERVRALGGGIAIQDRMAFQGEYFVDRYGAKAAEQTPPIERMFAEGVPVGAGTDATRVSSYNPWTSLYWLVSGRTVGGLQLYPQGLSREVALQLFTHGSAWFSSEQGEKGQIKVGQLADLTALSADYFSVEDEAIKWLESVLTVVDATVVYGAAEFGKLGPPALPVTPDWSPVAKVPGHWKPAAPLVAQAHQCAGACAVHSHSHERARLSNVPVSDFHGFWGAFGCSCFAF</sequence>
<dbReference type="Pfam" id="PF07969">
    <property type="entry name" value="Amidohydro_3"/>
    <property type="match status" value="1"/>
</dbReference>
<dbReference type="PANTHER" id="PTHR22642:SF21">
    <property type="entry name" value="PERIPLASMIC PROTEIN"/>
    <property type="match status" value="1"/>
</dbReference>
<dbReference type="InterPro" id="IPR011059">
    <property type="entry name" value="Metal-dep_hydrolase_composite"/>
</dbReference>
<dbReference type="AlphaFoldDB" id="A0A385Z6I7"/>
<dbReference type="OrthoDB" id="9031471at2"/>
<dbReference type="SUPFAM" id="SSF51556">
    <property type="entry name" value="Metallo-dependent hydrolases"/>
    <property type="match status" value="1"/>
</dbReference>
<evidence type="ECO:0000256" key="1">
    <source>
        <dbReference type="ARBA" id="ARBA00022729"/>
    </source>
</evidence>
<dbReference type="Gene3D" id="3.10.310.70">
    <property type="match status" value="1"/>
</dbReference>
<reference evidence="4" key="1">
    <citation type="submission" date="2018-09" db="EMBL/GenBank/DDBJ databases">
        <authorList>
            <person name="Zhu H."/>
        </authorList>
    </citation>
    <scope>NUCLEOTIDE SEQUENCE [LARGE SCALE GENOMIC DNA]</scope>
    <source>
        <strain evidence="4">K2W31S-8</strain>
    </source>
</reference>
<dbReference type="PROSITE" id="PS51318">
    <property type="entry name" value="TAT"/>
    <property type="match status" value="1"/>
</dbReference>
<name>A0A385Z6I7_9PSED</name>
<dbReference type="Gene3D" id="3.20.20.140">
    <property type="entry name" value="Metal-dependent hydrolases"/>
    <property type="match status" value="1"/>
</dbReference>
<dbReference type="NCBIfam" id="TIGR01409">
    <property type="entry name" value="TAT_signal_seq"/>
    <property type="match status" value="1"/>
</dbReference>
<dbReference type="GO" id="GO:0016810">
    <property type="term" value="F:hydrolase activity, acting on carbon-nitrogen (but not peptide) bonds"/>
    <property type="evidence" value="ECO:0007669"/>
    <property type="project" value="InterPro"/>
</dbReference>
<dbReference type="EMBL" id="CP032419">
    <property type="protein sequence ID" value="AYC33258.1"/>
    <property type="molecule type" value="Genomic_DNA"/>
</dbReference>
<dbReference type="KEGG" id="pcav:D3880_13265"/>
<feature type="domain" description="Amidohydrolase 3" evidence="2">
    <location>
        <begin position="89"/>
        <end position="571"/>
    </location>
</feature>
<accession>A0A385Z6I7</accession>
<gene>
    <name evidence="3" type="ORF">D3880_13265</name>
</gene>
<keyword evidence="4" id="KW-1185">Reference proteome</keyword>
<dbReference type="InterPro" id="IPR006311">
    <property type="entry name" value="TAT_signal"/>
</dbReference>